<dbReference type="Proteomes" id="UP001153709">
    <property type="component" value="Chromosome 3"/>
</dbReference>
<proteinExistence type="predicted"/>
<evidence type="ECO:0000313" key="1">
    <source>
        <dbReference type="EMBL" id="CAG9832182.1"/>
    </source>
</evidence>
<gene>
    <name evidence="1" type="ORF">DIABBA_LOCUS5709</name>
</gene>
<keyword evidence="2" id="KW-1185">Reference proteome</keyword>
<protein>
    <submittedName>
        <fullName evidence="1">Uncharacterized protein</fullName>
    </submittedName>
</protein>
<name>A0A9N9XB10_DIABA</name>
<reference evidence="1" key="1">
    <citation type="submission" date="2022-01" db="EMBL/GenBank/DDBJ databases">
        <authorList>
            <person name="King R."/>
        </authorList>
    </citation>
    <scope>NUCLEOTIDE SEQUENCE</scope>
</reference>
<dbReference type="OrthoDB" id="6765898at2759"/>
<evidence type="ECO:0000313" key="2">
    <source>
        <dbReference type="Proteomes" id="UP001153709"/>
    </source>
</evidence>
<organism evidence="1 2">
    <name type="scientific">Diabrotica balteata</name>
    <name type="common">Banded cucumber beetle</name>
    <dbReference type="NCBI Taxonomy" id="107213"/>
    <lineage>
        <taxon>Eukaryota</taxon>
        <taxon>Metazoa</taxon>
        <taxon>Ecdysozoa</taxon>
        <taxon>Arthropoda</taxon>
        <taxon>Hexapoda</taxon>
        <taxon>Insecta</taxon>
        <taxon>Pterygota</taxon>
        <taxon>Neoptera</taxon>
        <taxon>Endopterygota</taxon>
        <taxon>Coleoptera</taxon>
        <taxon>Polyphaga</taxon>
        <taxon>Cucujiformia</taxon>
        <taxon>Chrysomeloidea</taxon>
        <taxon>Chrysomelidae</taxon>
        <taxon>Galerucinae</taxon>
        <taxon>Diabroticina</taxon>
        <taxon>Diabroticites</taxon>
        <taxon>Diabrotica</taxon>
    </lineage>
</organism>
<dbReference type="EMBL" id="OU898278">
    <property type="protein sequence ID" value="CAG9832182.1"/>
    <property type="molecule type" value="Genomic_DNA"/>
</dbReference>
<feature type="non-terminal residue" evidence="1">
    <location>
        <position position="140"/>
    </location>
</feature>
<dbReference type="PANTHER" id="PTHR47027">
    <property type="entry name" value="REVERSE TRANSCRIPTASE DOMAIN-CONTAINING PROTEIN"/>
    <property type="match status" value="1"/>
</dbReference>
<dbReference type="PANTHER" id="PTHR47027:SF20">
    <property type="entry name" value="REVERSE TRANSCRIPTASE-LIKE PROTEIN WITH RNA-DIRECTED DNA POLYMERASE DOMAIN"/>
    <property type="match status" value="1"/>
</dbReference>
<accession>A0A9N9XB10</accession>
<dbReference type="AlphaFoldDB" id="A0A9N9XB10"/>
<sequence>MLQQLNAVAGAVGLKMNYSKTKILSRDQTNITIQNHNIENVEQYVYLGHVITLGKPNQDGEIKRRTLAWGAFGELAHILKNTSISINLMKKVYNTYNIRNAEIRGRTKIRDIVEEITKMKWHWAGHVARYNDNRWIRRIL</sequence>